<evidence type="ECO:0000313" key="1">
    <source>
        <dbReference type="EMBL" id="WXA94600.1"/>
    </source>
</evidence>
<dbReference type="Proteomes" id="UP001379533">
    <property type="component" value="Chromosome"/>
</dbReference>
<protein>
    <submittedName>
        <fullName evidence="1">Uncharacterized protein</fullName>
    </submittedName>
</protein>
<reference evidence="1 2" key="1">
    <citation type="submission" date="2021-12" db="EMBL/GenBank/DDBJ databases">
        <title>Discovery of the Pendulisporaceae a myxobacterial family with distinct sporulation behavior and unique specialized metabolism.</title>
        <authorList>
            <person name="Garcia R."/>
            <person name="Popoff A."/>
            <person name="Bader C.D."/>
            <person name="Loehr J."/>
            <person name="Walesch S."/>
            <person name="Walt C."/>
            <person name="Boldt J."/>
            <person name="Bunk B."/>
            <person name="Haeckl F.J.F.P.J."/>
            <person name="Gunesch A.P."/>
            <person name="Birkelbach J."/>
            <person name="Nuebel U."/>
            <person name="Pietschmann T."/>
            <person name="Bach T."/>
            <person name="Mueller R."/>
        </authorList>
    </citation>
    <scope>NUCLEOTIDE SEQUENCE [LARGE SCALE GENOMIC DNA]</scope>
    <source>
        <strain evidence="1 2">MSr12523</strain>
    </source>
</reference>
<evidence type="ECO:0000313" key="2">
    <source>
        <dbReference type="Proteomes" id="UP001379533"/>
    </source>
</evidence>
<accession>A0ABZ2KAK1</accession>
<gene>
    <name evidence="1" type="ORF">LZC95_50310</name>
</gene>
<organism evidence="1 2">
    <name type="scientific">Pendulispora brunnea</name>
    <dbReference type="NCBI Taxonomy" id="2905690"/>
    <lineage>
        <taxon>Bacteria</taxon>
        <taxon>Pseudomonadati</taxon>
        <taxon>Myxococcota</taxon>
        <taxon>Myxococcia</taxon>
        <taxon>Myxococcales</taxon>
        <taxon>Sorangiineae</taxon>
        <taxon>Pendulisporaceae</taxon>
        <taxon>Pendulispora</taxon>
    </lineage>
</organism>
<dbReference type="EMBL" id="CP089982">
    <property type="protein sequence ID" value="WXA94600.1"/>
    <property type="molecule type" value="Genomic_DNA"/>
</dbReference>
<sequence length="127" mass="14068">MQFAQLLGYAVERYAEVSYVSSESIASASAIMDLLPKRRSDAPSAFDERSALGHPEQPTIATSAGRRFQANALIAWLHQKKVFDFTSVLADQTFAREDKVQVAQLLGHSIEEVADIVATLRRTERSN</sequence>
<proteinExistence type="predicted"/>
<dbReference type="RefSeq" id="WP_394845210.1">
    <property type="nucleotide sequence ID" value="NZ_CP089982.1"/>
</dbReference>
<name>A0ABZ2KAK1_9BACT</name>
<keyword evidence="2" id="KW-1185">Reference proteome</keyword>